<protein>
    <recommendedName>
        <fullName evidence="2">ORC6 second cyclin-like domain-containing protein</fullName>
    </recommendedName>
</protein>
<evidence type="ECO:0000259" key="2">
    <source>
        <dbReference type="Pfam" id="PF21913"/>
    </source>
</evidence>
<proteinExistence type="predicted"/>
<dbReference type="OrthoDB" id="5552484at2759"/>
<feature type="region of interest" description="Disordered" evidence="1">
    <location>
        <begin position="203"/>
        <end position="312"/>
    </location>
</feature>
<dbReference type="GO" id="GO:0005664">
    <property type="term" value="C:nuclear origin of replication recognition complex"/>
    <property type="evidence" value="ECO:0007669"/>
    <property type="project" value="InterPro"/>
</dbReference>
<dbReference type="PANTHER" id="PTHR13394">
    <property type="entry name" value="ORIGIN RECOGNITION COMPLEX SUBUNIT 6"/>
    <property type="match status" value="1"/>
</dbReference>
<feature type="compositionally biased region" description="Polar residues" evidence="1">
    <location>
        <begin position="237"/>
        <end position="258"/>
    </location>
</feature>
<evidence type="ECO:0000256" key="1">
    <source>
        <dbReference type="SAM" id="MobiDB-lite"/>
    </source>
</evidence>
<reference evidence="3 4" key="1">
    <citation type="journal article" date="2017" name="Mycologia">
        <title>Bifiguratus adelaidae, gen. et sp. nov., a new member of Mucoromycotina in endophytic and soil-dwelling habitats.</title>
        <authorList>
            <person name="Torres-Cruz T.J."/>
            <person name="Billingsley Tobias T.L."/>
            <person name="Almatruk M."/>
            <person name="Hesse C."/>
            <person name="Kuske C.R."/>
            <person name="Desiro A."/>
            <person name="Benucci G.M."/>
            <person name="Bonito G."/>
            <person name="Stajich J.E."/>
            <person name="Dunlap C."/>
            <person name="Arnold A.E."/>
            <person name="Porras-Alfaro A."/>
        </authorList>
    </citation>
    <scope>NUCLEOTIDE SEQUENCE [LARGE SCALE GENOMIC DNA]</scope>
    <source>
        <strain evidence="3 4">AZ0501</strain>
    </source>
</reference>
<comment type="caution">
    <text evidence="3">The sequence shown here is derived from an EMBL/GenBank/DDBJ whole genome shotgun (WGS) entry which is preliminary data.</text>
</comment>
<accession>A0A261Y390</accession>
<gene>
    <name evidence="3" type="ORF">BZG36_01377</name>
</gene>
<dbReference type="InterPro" id="IPR020529">
    <property type="entry name" value="ORC6_met/pln"/>
</dbReference>
<feature type="compositionally biased region" description="Basic and acidic residues" evidence="1">
    <location>
        <begin position="259"/>
        <end position="270"/>
    </location>
</feature>
<keyword evidence="4" id="KW-1185">Reference proteome</keyword>
<dbReference type="AlphaFoldDB" id="A0A261Y390"/>
<organism evidence="3 4">
    <name type="scientific">Bifiguratus adelaidae</name>
    <dbReference type="NCBI Taxonomy" id="1938954"/>
    <lineage>
        <taxon>Eukaryota</taxon>
        <taxon>Fungi</taxon>
        <taxon>Fungi incertae sedis</taxon>
        <taxon>Mucoromycota</taxon>
        <taxon>Mucoromycotina</taxon>
        <taxon>Endogonomycetes</taxon>
        <taxon>Endogonales</taxon>
        <taxon>Endogonales incertae sedis</taxon>
        <taxon>Bifiguratus</taxon>
    </lineage>
</organism>
<dbReference type="GO" id="GO:0006270">
    <property type="term" value="P:DNA replication initiation"/>
    <property type="evidence" value="ECO:0007669"/>
    <property type="project" value="TreeGrafter"/>
</dbReference>
<dbReference type="Gene3D" id="1.10.472.10">
    <property type="entry name" value="Cyclin-like"/>
    <property type="match status" value="1"/>
</dbReference>
<sequence length="363" mass="40196">MGEKRVVEDLLSRFEKHDIKFKESVLSLNDSISSKVPPVLFKGAGNAKLVIAVQLAFERSGDKSFPTAKAYQLANCDTRKYTNLLNKVRESLKIQQQVTFHSLAVANGCTMIIPRAEQLWNDFKEAYVQSLTASQQLNATAQLERPVWKAAVFWLACRNAKARAGRHSCVRIEKTTLQHQAFCSAADITRHVLKVESAIGGLRADDKAPKPAMPPPAPQRTTRSNPISTPPPKLSLGKSTSRTIRPSTVDTTPTIQSSEIRDNDTRKDNVPEDAESPPTEPSPRTLRKRRRSNDVETASAPKPQTPSRRSKKVAAVCGVVAPTSGLVSMVPFTSFKDSPRYHNFIKWKTEMIAQLTAQLRAQS</sequence>
<dbReference type="Proteomes" id="UP000242875">
    <property type="component" value="Unassembled WGS sequence"/>
</dbReference>
<evidence type="ECO:0000313" key="3">
    <source>
        <dbReference type="EMBL" id="OZJ05086.1"/>
    </source>
</evidence>
<feature type="domain" description="ORC6 second cyclin-like" evidence="2">
    <location>
        <begin position="98"/>
        <end position="167"/>
    </location>
</feature>
<dbReference type="Pfam" id="PF21913">
    <property type="entry name" value="ORC6_2nd"/>
    <property type="match status" value="1"/>
</dbReference>
<evidence type="ECO:0000313" key="4">
    <source>
        <dbReference type="Proteomes" id="UP000242875"/>
    </source>
</evidence>
<name>A0A261Y390_9FUNG</name>
<dbReference type="EMBL" id="MVBO01000022">
    <property type="protein sequence ID" value="OZJ05086.1"/>
    <property type="molecule type" value="Genomic_DNA"/>
</dbReference>
<dbReference type="PANTHER" id="PTHR13394:SF0">
    <property type="entry name" value="ORIGIN RECOGNITION COMPLEX SUBUNIT 6"/>
    <property type="match status" value="1"/>
</dbReference>
<dbReference type="InterPro" id="IPR054113">
    <property type="entry name" value="ORC6_cyclin-like_2nd"/>
</dbReference>